<accession>A0A165DLN1</accession>
<evidence type="ECO:0008006" key="3">
    <source>
        <dbReference type="Google" id="ProtNLM"/>
    </source>
</evidence>
<proteinExistence type="predicted"/>
<evidence type="ECO:0000313" key="1">
    <source>
        <dbReference type="EMBL" id="KZT53078.1"/>
    </source>
</evidence>
<dbReference type="STRING" id="1353952.A0A165DLN1"/>
<keyword evidence="2" id="KW-1185">Reference proteome</keyword>
<organism evidence="1 2">
    <name type="scientific">Calocera cornea HHB12733</name>
    <dbReference type="NCBI Taxonomy" id="1353952"/>
    <lineage>
        <taxon>Eukaryota</taxon>
        <taxon>Fungi</taxon>
        <taxon>Dikarya</taxon>
        <taxon>Basidiomycota</taxon>
        <taxon>Agaricomycotina</taxon>
        <taxon>Dacrymycetes</taxon>
        <taxon>Dacrymycetales</taxon>
        <taxon>Dacrymycetaceae</taxon>
        <taxon>Calocera</taxon>
    </lineage>
</organism>
<sequence>MEGLRSIPNYQRFDFDFAPSQPVLSLDVRGSIPSSELCALLHRCSNLERLVLQEVTLVSEPQLPGYRLTPQDLPKLAELKLAIKDKEDDPSIQDELALTNLPSLRSLDLACDHGEWDADEIPLVSFLRQATALRILRLSQCGHHTHEVLAAICAEVDIVPLLSELHLESYTKEIFKDNDYTGELEPLGDIVDILKPLTDTRWSLMLQASQSARVILSHSLPIERVDILRQLGVYVGLVDTLKSRLASPVDNTTGGSDDTSIIDQ</sequence>
<gene>
    <name evidence="1" type="ORF">CALCODRAFT_64012</name>
</gene>
<dbReference type="Proteomes" id="UP000076842">
    <property type="component" value="Unassembled WGS sequence"/>
</dbReference>
<dbReference type="AlphaFoldDB" id="A0A165DLN1"/>
<dbReference type="SUPFAM" id="SSF52047">
    <property type="entry name" value="RNI-like"/>
    <property type="match status" value="1"/>
</dbReference>
<dbReference type="InterPro" id="IPR032675">
    <property type="entry name" value="LRR_dom_sf"/>
</dbReference>
<dbReference type="Gene3D" id="3.80.10.10">
    <property type="entry name" value="Ribonuclease Inhibitor"/>
    <property type="match status" value="1"/>
</dbReference>
<dbReference type="InParanoid" id="A0A165DLN1"/>
<name>A0A165DLN1_9BASI</name>
<dbReference type="EMBL" id="KV424047">
    <property type="protein sequence ID" value="KZT53078.1"/>
    <property type="molecule type" value="Genomic_DNA"/>
</dbReference>
<evidence type="ECO:0000313" key="2">
    <source>
        <dbReference type="Proteomes" id="UP000076842"/>
    </source>
</evidence>
<protein>
    <recommendedName>
        <fullName evidence="3">F-box domain-containing protein</fullName>
    </recommendedName>
</protein>
<reference evidence="1 2" key="1">
    <citation type="journal article" date="2016" name="Mol. Biol. Evol.">
        <title>Comparative Genomics of Early-Diverging Mushroom-Forming Fungi Provides Insights into the Origins of Lignocellulose Decay Capabilities.</title>
        <authorList>
            <person name="Nagy L.G."/>
            <person name="Riley R."/>
            <person name="Tritt A."/>
            <person name="Adam C."/>
            <person name="Daum C."/>
            <person name="Floudas D."/>
            <person name="Sun H."/>
            <person name="Yadav J.S."/>
            <person name="Pangilinan J."/>
            <person name="Larsson K.H."/>
            <person name="Matsuura K."/>
            <person name="Barry K."/>
            <person name="Labutti K."/>
            <person name="Kuo R."/>
            <person name="Ohm R.A."/>
            <person name="Bhattacharya S.S."/>
            <person name="Shirouzu T."/>
            <person name="Yoshinaga Y."/>
            <person name="Martin F.M."/>
            <person name="Grigoriev I.V."/>
            <person name="Hibbett D.S."/>
        </authorList>
    </citation>
    <scope>NUCLEOTIDE SEQUENCE [LARGE SCALE GENOMIC DNA]</scope>
    <source>
        <strain evidence="1 2">HHB12733</strain>
    </source>
</reference>